<feature type="compositionally biased region" description="Basic and acidic residues" evidence="1">
    <location>
        <begin position="1009"/>
        <end position="1020"/>
    </location>
</feature>
<feature type="region of interest" description="Disordered" evidence="1">
    <location>
        <begin position="1009"/>
        <end position="1031"/>
    </location>
</feature>
<evidence type="ECO:0000313" key="3">
    <source>
        <dbReference type="RefSeq" id="XP_011648374.1"/>
    </source>
</evidence>
<dbReference type="GeneID" id="105434363"/>
<dbReference type="KEGG" id="pbar:105434363"/>
<sequence>MEKSVEIPRSLKKEISDTQQKLQKAILEHQIYVERLKDDPNNPDILSNIKNIQVYIVSLGRCQKQMLARLRKEVETSVADNANGSKVSIPSLLGLNNNNHITNNNETKHEAATNGFETKPSKEDYEEIVRNGDVHHSPPRDNDCAKLRPSSVETISGEDDVVEVSLDENSDDKPEEVQKELNTESPEKHNYLNCLGLITKSKCMELQNKRVERKRRSTANPQFVYSMFEQPSKRKRHSYLQSGNAPHTRQTTARLNGPSPPPNKTQPTKSTSPPTQTVTKSLIPIQKSTTRPNILRNADSKVFINKSKTEDNQIQLSATSAKSVQSIGNKAVHIPGLPSSLTIERIGSDSIICICCRNPGSLTTCKNCSSNYHVSCHTQSPPPSRICPKCALAMDEEDIERDEEAEVKEQVQGENKLPRYKKDEKFAATTNASRSIGKAREDSEIYKTSGGLYKTDPTQKKHILSTVFGVNQLPASTFLIPIANNISTSNVNQSEDNKVTSVFDTEHRQDTVHRNNHILNQYSRSGITYVQEDVQVSNPYQLSNTTVQSEKHQSYLIVKKITESAGRSNQSSSGEAEDQNCSSIFNYQLPTSCGTTIQTSVQPVITHSLFYDHNNRKKQANRAVPLHHVTVSKLSNSLCSIPNDHQLDRATLNGRKPWVKLTRGKLCVNKSNRSAAEILLSSYGDAESSGNEQQRPRSAGSAEEATTANDGRNKCRSRTFIHSLFPGHNKPYTVTNSARESRGPNNRDCPLLRQQLSREEHESELHKQPDDSKPAAVQLQRHALTRFFEHVKLEEAHIPAPLGTKLAHKDEDGDDDGDENDEIARQDSPRNEQYDDGDAIAEAPLLMSHDLDEDRFIIRVPWLEQNSENASNNDNISSKTPVRRLSDTALMQSGKYTDYDLARVNPRPSVILRHSAERENDRSMTVAAALRIAQSNFSELFNEVSVPDDKADTERQDLPSGRRLRSRSDSNSSSNSSSSGHSDTPEQAMNVNDLSDEFNILAMSLVSSEERGVELKRHESTTASEADAATG</sequence>
<feature type="region of interest" description="Disordered" evidence="1">
    <location>
        <begin position="210"/>
        <end position="293"/>
    </location>
</feature>
<evidence type="ECO:0000256" key="1">
    <source>
        <dbReference type="SAM" id="MobiDB-lite"/>
    </source>
</evidence>
<evidence type="ECO:0000313" key="2">
    <source>
        <dbReference type="Proteomes" id="UP000504615"/>
    </source>
</evidence>
<dbReference type="Gene3D" id="3.30.40.10">
    <property type="entry name" value="Zinc/RING finger domain, C3HC4 (zinc finger)"/>
    <property type="match status" value="1"/>
</dbReference>
<dbReference type="InterPro" id="IPR011011">
    <property type="entry name" value="Znf_FYVE_PHD"/>
</dbReference>
<dbReference type="OrthoDB" id="336088at2759"/>
<dbReference type="PANTHER" id="PTHR24102">
    <property type="entry name" value="PHD FINGER PROTEIN"/>
    <property type="match status" value="1"/>
</dbReference>
<proteinExistence type="predicted"/>
<accession>A0A6I9X6D8</accession>
<gene>
    <name evidence="3" type="primary">LOC105434363</name>
</gene>
<feature type="compositionally biased region" description="Polar residues" evidence="1">
    <location>
        <begin position="239"/>
        <end position="254"/>
    </location>
</feature>
<reference evidence="3" key="1">
    <citation type="submission" date="2025-08" db="UniProtKB">
        <authorList>
            <consortium name="RefSeq"/>
        </authorList>
    </citation>
    <scope>IDENTIFICATION</scope>
</reference>
<feature type="region of interest" description="Disordered" evidence="1">
    <location>
        <begin position="802"/>
        <end position="835"/>
    </location>
</feature>
<keyword evidence="2" id="KW-1185">Reference proteome</keyword>
<feature type="compositionally biased region" description="Low complexity" evidence="1">
    <location>
        <begin position="1021"/>
        <end position="1031"/>
    </location>
</feature>
<dbReference type="InterPro" id="IPR013083">
    <property type="entry name" value="Znf_RING/FYVE/PHD"/>
</dbReference>
<feature type="compositionally biased region" description="Basic and acidic residues" evidence="1">
    <location>
        <begin position="822"/>
        <end position="833"/>
    </location>
</feature>
<feature type="region of interest" description="Disordered" evidence="1">
    <location>
        <begin position="726"/>
        <end position="749"/>
    </location>
</feature>
<feature type="compositionally biased region" description="Low complexity" evidence="1">
    <location>
        <begin position="265"/>
        <end position="281"/>
    </location>
</feature>
<feature type="compositionally biased region" description="Basic and acidic residues" evidence="1">
    <location>
        <begin position="947"/>
        <end position="957"/>
    </location>
</feature>
<dbReference type="AlphaFoldDB" id="A0A6I9X6D8"/>
<dbReference type="Proteomes" id="UP000504615">
    <property type="component" value="Unplaced"/>
</dbReference>
<protein>
    <submittedName>
        <fullName evidence="3">Uncharacterized protein LOC105434363 isoform X1</fullName>
    </submittedName>
</protein>
<name>A0A6I9X6D8_9HYME</name>
<feature type="compositionally biased region" description="Acidic residues" evidence="1">
    <location>
        <begin position="812"/>
        <end position="821"/>
    </location>
</feature>
<feature type="region of interest" description="Disordered" evidence="1">
    <location>
        <begin position="684"/>
        <end position="713"/>
    </location>
</feature>
<organism evidence="2 3">
    <name type="scientific">Pogonomyrmex barbatus</name>
    <name type="common">red harvester ant</name>
    <dbReference type="NCBI Taxonomy" id="144034"/>
    <lineage>
        <taxon>Eukaryota</taxon>
        <taxon>Metazoa</taxon>
        <taxon>Ecdysozoa</taxon>
        <taxon>Arthropoda</taxon>
        <taxon>Hexapoda</taxon>
        <taxon>Insecta</taxon>
        <taxon>Pterygota</taxon>
        <taxon>Neoptera</taxon>
        <taxon>Endopterygota</taxon>
        <taxon>Hymenoptera</taxon>
        <taxon>Apocrita</taxon>
        <taxon>Aculeata</taxon>
        <taxon>Formicoidea</taxon>
        <taxon>Formicidae</taxon>
        <taxon>Myrmicinae</taxon>
        <taxon>Pogonomyrmex</taxon>
    </lineage>
</organism>
<dbReference type="SUPFAM" id="SSF57903">
    <property type="entry name" value="FYVE/PHD zinc finger"/>
    <property type="match status" value="1"/>
</dbReference>
<feature type="region of interest" description="Disordered" evidence="1">
    <location>
        <begin position="944"/>
        <end position="995"/>
    </location>
</feature>
<feature type="compositionally biased region" description="Low complexity" evidence="1">
    <location>
        <begin position="969"/>
        <end position="982"/>
    </location>
</feature>
<dbReference type="RefSeq" id="XP_011648374.1">
    <property type="nucleotide sequence ID" value="XM_011650072.2"/>
</dbReference>
<dbReference type="PANTHER" id="PTHR24102:SF28">
    <property type="entry name" value="PHD-TYPE DOMAIN-CONTAINING PROTEIN"/>
    <property type="match status" value="1"/>
</dbReference>